<dbReference type="GO" id="GO:0008270">
    <property type="term" value="F:zinc ion binding"/>
    <property type="evidence" value="ECO:0007669"/>
    <property type="project" value="InterPro"/>
</dbReference>
<keyword evidence="6" id="KW-0479">Metal-binding</keyword>
<dbReference type="EMBL" id="QTUC01000001">
    <property type="protein sequence ID" value="REF35843.1"/>
    <property type="molecule type" value="Genomic_DNA"/>
</dbReference>
<dbReference type="Proteomes" id="UP000256485">
    <property type="component" value="Unassembled WGS sequence"/>
</dbReference>
<keyword evidence="9" id="KW-0805">Transcription regulation</keyword>
<dbReference type="PANTHER" id="PTHR43003">
    <property type="entry name" value="DNA-3-METHYLADENINE GLYCOSYLASE"/>
    <property type="match status" value="1"/>
</dbReference>
<keyword evidence="17" id="KW-1185">Reference proteome</keyword>
<dbReference type="GO" id="GO:0008168">
    <property type="term" value="F:methyltransferase activity"/>
    <property type="evidence" value="ECO:0007669"/>
    <property type="project" value="UniProtKB-KW"/>
</dbReference>
<dbReference type="GO" id="GO:0005737">
    <property type="term" value="C:cytoplasm"/>
    <property type="evidence" value="ECO:0007669"/>
    <property type="project" value="TreeGrafter"/>
</dbReference>
<dbReference type="Gene3D" id="3.40.10.10">
    <property type="entry name" value="DNA Methylphosphotriester Repair Domain"/>
    <property type="match status" value="1"/>
</dbReference>
<keyword evidence="8" id="KW-0862">Zinc</keyword>
<dbReference type="InterPro" id="IPR009057">
    <property type="entry name" value="Homeodomain-like_sf"/>
</dbReference>
<comment type="catalytic activity">
    <reaction evidence="1">
        <text>Hydrolysis of alkylated DNA, releasing 3-methyladenine, 3-methylguanine, 7-methylguanine and 7-methyladenine.</text>
        <dbReference type="EC" id="3.2.2.21"/>
    </reaction>
</comment>
<dbReference type="GO" id="GO:0043916">
    <property type="term" value="F:DNA-7-methylguanine glycosylase activity"/>
    <property type="evidence" value="ECO:0007669"/>
    <property type="project" value="TreeGrafter"/>
</dbReference>
<dbReference type="GO" id="GO:0043565">
    <property type="term" value="F:sequence-specific DNA binding"/>
    <property type="evidence" value="ECO:0007669"/>
    <property type="project" value="InterPro"/>
</dbReference>
<evidence type="ECO:0000256" key="1">
    <source>
        <dbReference type="ARBA" id="ARBA00000086"/>
    </source>
</evidence>
<dbReference type="GO" id="GO:0006285">
    <property type="term" value="P:base-excision repair, AP site formation"/>
    <property type="evidence" value="ECO:0007669"/>
    <property type="project" value="TreeGrafter"/>
</dbReference>
<name>A0A3D9V566_THECX</name>
<proteinExistence type="predicted"/>
<keyword evidence="12" id="KW-0804">Transcription</keyword>
<dbReference type="SUPFAM" id="SSF57884">
    <property type="entry name" value="Ada DNA repair protein, N-terminal domain (N-Ada 10)"/>
    <property type="match status" value="1"/>
</dbReference>
<evidence type="ECO:0000256" key="5">
    <source>
        <dbReference type="ARBA" id="ARBA00022679"/>
    </source>
</evidence>
<dbReference type="Pfam" id="PF00730">
    <property type="entry name" value="HhH-GPD"/>
    <property type="match status" value="1"/>
</dbReference>
<dbReference type="Gene3D" id="1.10.1670.10">
    <property type="entry name" value="Helix-hairpin-Helix base-excision DNA repair enzymes (C-terminal)"/>
    <property type="match status" value="1"/>
</dbReference>
<dbReference type="Pfam" id="PF06029">
    <property type="entry name" value="AlkA_N"/>
    <property type="match status" value="1"/>
</dbReference>
<evidence type="ECO:0000256" key="6">
    <source>
        <dbReference type="ARBA" id="ARBA00022723"/>
    </source>
</evidence>
<evidence type="ECO:0000256" key="11">
    <source>
        <dbReference type="ARBA" id="ARBA00023159"/>
    </source>
</evidence>
<dbReference type="Gene3D" id="1.10.340.30">
    <property type="entry name" value="Hypothetical protein, domain 2"/>
    <property type="match status" value="1"/>
</dbReference>
<dbReference type="InterPro" id="IPR051912">
    <property type="entry name" value="Alkylbase_DNA_Glycosylase/TA"/>
</dbReference>
<dbReference type="GO" id="GO:0006307">
    <property type="term" value="P:DNA alkylation repair"/>
    <property type="evidence" value="ECO:0007669"/>
    <property type="project" value="TreeGrafter"/>
</dbReference>
<dbReference type="Gene3D" id="1.10.10.60">
    <property type="entry name" value="Homeodomain-like"/>
    <property type="match status" value="1"/>
</dbReference>
<evidence type="ECO:0000256" key="3">
    <source>
        <dbReference type="ARBA" id="ARBA00012000"/>
    </source>
</evidence>
<dbReference type="SUPFAM" id="SSF55945">
    <property type="entry name" value="TATA-box binding protein-like"/>
    <property type="match status" value="1"/>
</dbReference>
<dbReference type="GO" id="GO:0032131">
    <property type="term" value="F:alkylated DNA binding"/>
    <property type="evidence" value="ECO:0007669"/>
    <property type="project" value="TreeGrafter"/>
</dbReference>
<gene>
    <name evidence="16" type="ORF">DFJ64_1235</name>
</gene>
<sequence>MSDSRQRRWTPRAKLGSVLPSFDQCYRAVESRDQRFDGWIYVGVTSTGIYCRPSCPAVTPRRRHVRFFPTAAAAQQAGFRACRRCRPDAVPGSPEWDVRADVAARAMRLIDDGLVEREGVTGLAARLGYTTRHLNRILVAELGAGALALARARRAHTARLLLETTTLPITDVAFAAGFGSVRQFNDTVRAVFGATPSAVRDAARRQTPTDGAVAIRLPYRGPYDVEATWRYLADRAVPGLEEVTDQTYRRVLRLHHGTAVVELSPADGFIRCALRLADLRDLGSAAARCRRLLHLDADPDGVVDALGSDPLLGPLVRARPGLRVPGSVDPLEAAVRAIVGQQVSVAAARTVAARLVTSYGERLAAPVGSLTHAFPSAAALAEADQLPMPRARVRTIRALAAAVAAGDLHLDPGTDLNETTAALRAVPGIGPWTASYIALRGLRDPDAFPASDLGIRRALAGLGVPDEPRTIATLAERWRPLRSYAAQHLWTFRSVDPAGRARSDRPGGERLDTDRPRAGHPRDSSAGARTGHAKARRTDTHHGTIRRRGHAA</sequence>
<dbReference type="InterPro" id="IPR023170">
    <property type="entry name" value="HhH_base_excis_C"/>
</dbReference>
<evidence type="ECO:0000256" key="13">
    <source>
        <dbReference type="ARBA" id="ARBA00023204"/>
    </source>
</evidence>
<dbReference type="AlphaFoldDB" id="A0A3D9V566"/>
<dbReference type="InterPro" id="IPR018060">
    <property type="entry name" value="HTH_AraC"/>
</dbReference>
<dbReference type="InterPro" id="IPR003265">
    <property type="entry name" value="HhH-GPD_domain"/>
</dbReference>
<dbReference type="InterPro" id="IPR037046">
    <property type="entry name" value="AlkA_N_sf"/>
</dbReference>
<dbReference type="EC" id="3.2.2.21" evidence="3"/>
<dbReference type="InterPro" id="IPR011257">
    <property type="entry name" value="DNA_glycosylase"/>
</dbReference>
<dbReference type="InterPro" id="IPR004026">
    <property type="entry name" value="Ada_DNA_repair_Zn-bd"/>
</dbReference>
<dbReference type="PROSITE" id="PS01124">
    <property type="entry name" value="HTH_ARAC_FAMILY_2"/>
    <property type="match status" value="1"/>
</dbReference>
<evidence type="ECO:0000256" key="7">
    <source>
        <dbReference type="ARBA" id="ARBA00022763"/>
    </source>
</evidence>
<dbReference type="Pfam" id="PF02805">
    <property type="entry name" value="Ada_Zn_binding"/>
    <property type="match status" value="1"/>
</dbReference>
<evidence type="ECO:0000256" key="12">
    <source>
        <dbReference type="ARBA" id="ARBA00023163"/>
    </source>
</evidence>
<keyword evidence="5" id="KW-0808">Transferase</keyword>
<dbReference type="SUPFAM" id="SSF46689">
    <property type="entry name" value="Homeodomain-like"/>
    <property type="match status" value="1"/>
</dbReference>
<dbReference type="GO" id="GO:0032993">
    <property type="term" value="C:protein-DNA complex"/>
    <property type="evidence" value="ECO:0007669"/>
    <property type="project" value="TreeGrafter"/>
</dbReference>
<dbReference type="SMART" id="SM00478">
    <property type="entry name" value="ENDO3c"/>
    <property type="match status" value="1"/>
</dbReference>
<comment type="caution">
    <text evidence="16">The sequence shown here is derived from an EMBL/GenBank/DDBJ whole genome shotgun (WGS) entry which is preliminary data.</text>
</comment>
<dbReference type="RefSeq" id="WP_281268490.1">
    <property type="nucleotide sequence ID" value="NZ_QTUC01000001.1"/>
</dbReference>
<feature type="compositionally biased region" description="Basic and acidic residues" evidence="14">
    <location>
        <begin position="499"/>
        <end position="523"/>
    </location>
</feature>
<evidence type="ECO:0000256" key="2">
    <source>
        <dbReference type="ARBA" id="ARBA00001947"/>
    </source>
</evidence>
<evidence type="ECO:0000256" key="9">
    <source>
        <dbReference type="ARBA" id="ARBA00023015"/>
    </source>
</evidence>
<dbReference type="GO" id="GO:0003700">
    <property type="term" value="F:DNA-binding transcription factor activity"/>
    <property type="evidence" value="ECO:0007669"/>
    <property type="project" value="InterPro"/>
</dbReference>
<organism evidence="16 17">
    <name type="scientific">Thermasporomyces composti</name>
    <dbReference type="NCBI Taxonomy" id="696763"/>
    <lineage>
        <taxon>Bacteria</taxon>
        <taxon>Bacillati</taxon>
        <taxon>Actinomycetota</taxon>
        <taxon>Actinomycetes</taxon>
        <taxon>Propionibacteriales</taxon>
        <taxon>Nocardioidaceae</taxon>
        <taxon>Thermasporomyces</taxon>
    </lineage>
</organism>
<keyword evidence="4" id="KW-0489">Methyltransferase</keyword>
<evidence type="ECO:0000256" key="14">
    <source>
        <dbReference type="SAM" id="MobiDB-lite"/>
    </source>
</evidence>
<evidence type="ECO:0000313" key="17">
    <source>
        <dbReference type="Proteomes" id="UP000256485"/>
    </source>
</evidence>
<reference evidence="16 17" key="1">
    <citation type="submission" date="2018-08" db="EMBL/GenBank/DDBJ databases">
        <title>Sequencing the genomes of 1000 actinobacteria strains.</title>
        <authorList>
            <person name="Klenk H.-P."/>
        </authorList>
    </citation>
    <scope>NUCLEOTIDE SEQUENCE [LARGE SCALE GENOMIC DNA]</scope>
    <source>
        <strain evidence="16 17">DSM 22891</strain>
    </source>
</reference>
<feature type="compositionally biased region" description="Basic residues" evidence="14">
    <location>
        <begin position="543"/>
        <end position="552"/>
    </location>
</feature>
<comment type="cofactor">
    <cofactor evidence="2">
        <name>Zn(2+)</name>
        <dbReference type="ChEBI" id="CHEBI:29105"/>
    </cofactor>
</comment>
<dbReference type="InterPro" id="IPR035451">
    <property type="entry name" value="Ada-like_dom_sf"/>
</dbReference>
<dbReference type="FunFam" id="3.40.10.10:FF:000001">
    <property type="entry name" value="DNA-3-methyladenine glycosylase 2"/>
    <property type="match status" value="1"/>
</dbReference>
<evidence type="ECO:0000313" key="16">
    <source>
        <dbReference type="EMBL" id="REF35843.1"/>
    </source>
</evidence>
<dbReference type="InterPro" id="IPR018062">
    <property type="entry name" value="HTH_AraC-typ_CS"/>
</dbReference>
<keyword evidence="13" id="KW-0234">DNA repair</keyword>
<evidence type="ECO:0000256" key="10">
    <source>
        <dbReference type="ARBA" id="ARBA00023125"/>
    </source>
</evidence>
<dbReference type="InterPro" id="IPR010316">
    <property type="entry name" value="AlkA_N"/>
</dbReference>
<dbReference type="GO" id="GO:0008725">
    <property type="term" value="F:DNA-3-methyladenine glycosylase activity"/>
    <property type="evidence" value="ECO:0007669"/>
    <property type="project" value="TreeGrafter"/>
</dbReference>
<dbReference type="SMART" id="SM01009">
    <property type="entry name" value="AlkA_N"/>
    <property type="match status" value="1"/>
</dbReference>
<keyword evidence="10" id="KW-0238">DNA-binding</keyword>
<keyword evidence="11" id="KW-0010">Activator</keyword>
<dbReference type="Gene3D" id="3.30.310.20">
    <property type="entry name" value="DNA-3-methyladenine glycosylase AlkA, N-terminal domain"/>
    <property type="match status" value="1"/>
</dbReference>
<evidence type="ECO:0000256" key="8">
    <source>
        <dbReference type="ARBA" id="ARBA00022833"/>
    </source>
</evidence>
<dbReference type="GO" id="GO:0032259">
    <property type="term" value="P:methylation"/>
    <property type="evidence" value="ECO:0007669"/>
    <property type="project" value="UniProtKB-KW"/>
</dbReference>
<dbReference type="PANTHER" id="PTHR43003:SF13">
    <property type="entry name" value="DNA-3-METHYLADENINE GLYCOSYLASE 2"/>
    <property type="match status" value="1"/>
</dbReference>
<dbReference type="CDD" id="cd00056">
    <property type="entry name" value="ENDO3c"/>
    <property type="match status" value="1"/>
</dbReference>
<evidence type="ECO:0000256" key="4">
    <source>
        <dbReference type="ARBA" id="ARBA00022603"/>
    </source>
</evidence>
<accession>A0A3D9V566</accession>
<dbReference type="Pfam" id="PF12833">
    <property type="entry name" value="HTH_18"/>
    <property type="match status" value="1"/>
</dbReference>
<keyword evidence="7" id="KW-0227">DNA damage</keyword>
<evidence type="ECO:0000259" key="15">
    <source>
        <dbReference type="PROSITE" id="PS01124"/>
    </source>
</evidence>
<dbReference type="SMART" id="SM00342">
    <property type="entry name" value="HTH_ARAC"/>
    <property type="match status" value="1"/>
</dbReference>
<feature type="domain" description="HTH araC/xylS-type" evidence="15">
    <location>
        <begin position="104"/>
        <end position="202"/>
    </location>
</feature>
<feature type="region of interest" description="Disordered" evidence="14">
    <location>
        <begin position="497"/>
        <end position="552"/>
    </location>
</feature>
<protein>
    <recommendedName>
        <fullName evidence="3">DNA-3-methyladenine glycosylase II</fullName>
        <ecNumber evidence="3">3.2.2.21</ecNumber>
    </recommendedName>
</protein>
<dbReference type="PROSITE" id="PS00041">
    <property type="entry name" value="HTH_ARAC_FAMILY_1"/>
    <property type="match status" value="1"/>
</dbReference>
<dbReference type="SUPFAM" id="SSF48150">
    <property type="entry name" value="DNA-glycosylase"/>
    <property type="match status" value="1"/>
</dbReference>